<name>A0ABD3RI49_9STRA</name>
<accession>A0ABD3RI49</accession>
<dbReference type="InterPro" id="IPR014371">
    <property type="entry name" value="Oat_ACAT_DAG_ARE"/>
</dbReference>
<feature type="transmembrane region" description="Helical" evidence="12">
    <location>
        <begin position="750"/>
        <end position="770"/>
    </location>
</feature>
<feature type="transmembrane region" description="Helical" evidence="12">
    <location>
        <begin position="596"/>
        <end position="619"/>
    </location>
</feature>
<reference evidence="14 15" key="1">
    <citation type="submission" date="2024-10" db="EMBL/GenBank/DDBJ databases">
        <title>Updated reference genomes for cyclostephanoid diatoms.</title>
        <authorList>
            <person name="Roberts W.R."/>
            <person name="Alverson A.J."/>
        </authorList>
    </citation>
    <scope>NUCLEOTIDE SEQUENCE [LARGE SCALE GENOMIC DNA]</scope>
    <source>
        <strain evidence="14 15">AJA228-03</strain>
    </source>
</reference>
<comment type="similarity">
    <text evidence="3">Belongs to the membrane-bound acyltransferase family. Sterol o-acyltransferase subfamily.</text>
</comment>
<gene>
    <name evidence="14" type="ORF">ACHAXA_011366</name>
</gene>
<dbReference type="PANTHER" id="PTHR10408">
    <property type="entry name" value="STEROL O-ACYLTRANSFERASE"/>
    <property type="match status" value="1"/>
</dbReference>
<evidence type="ECO:0000256" key="11">
    <source>
        <dbReference type="SAM" id="MobiDB-lite"/>
    </source>
</evidence>
<dbReference type="SUPFAM" id="SSF50729">
    <property type="entry name" value="PH domain-like"/>
    <property type="match status" value="1"/>
</dbReference>
<dbReference type="InterPro" id="IPR001849">
    <property type="entry name" value="PH_domain"/>
</dbReference>
<evidence type="ECO:0000256" key="12">
    <source>
        <dbReference type="SAM" id="Phobius"/>
    </source>
</evidence>
<dbReference type="InterPro" id="IPR011993">
    <property type="entry name" value="PH-like_dom_sf"/>
</dbReference>
<keyword evidence="9 12" id="KW-0472">Membrane</keyword>
<feature type="transmembrane region" description="Helical" evidence="12">
    <location>
        <begin position="693"/>
        <end position="712"/>
    </location>
</feature>
<dbReference type="EMBL" id="JALLPB020000668">
    <property type="protein sequence ID" value="KAL3807165.1"/>
    <property type="molecule type" value="Genomic_DNA"/>
</dbReference>
<comment type="subcellular location">
    <subcellularLocation>
        <location evidence="1">Endoplasmic reticulum membrane</location>
        <topology evidence="1">Multi-pass membrane protein</topology>
    </subcellularLocation>
</comment>
<feature type="region of interest" description="Disordered" evidence="11">
    <location>
        <begin position="14"/>
        <end position="63"/>
    </location>
</feature>
<feature type="region of interest" description="Disordered" evidence="11">
    <location>
        <begin position="292"/>
        <end position="383"/>
    </location>
</feature>
<evidence type="ECO:0000256" key="2">
    <source>
        <dbReference type="ARBA" id="ARBA00005189"/>
    </source>
</evidence>
<evidence type="ECO:0000313" key="15">
    <source>
        <dbReference type="Proteomes" id="UP001530377"/>
    </source>
</evidence>
<dbReference type="Gene3D" id="2.30.29.30">
    <property type="entry name" value="Pleckstrin-homology domain (PH domain)/Phosphotyrosine-binding domain (PTB)"/>
    <property type="match status" value="1"/>
</dbReference>
<dbReference type="PANTHER" id="PTHR10408:SF7">
    <property type="entry name" value="DIACYLGLYCEROL O-ACYLTRANSFERASE 1"/>
    <property type="match status" value="1"/>
</dbReference>
<dbReference type="SMART" id="SM00233">
    <property type="entry name" value="PH"/>
    <property type="match status" value="1"/>
</dbReference>
<evidence type="ECO:0000256" key="3">
    <source>
        <dbReference type="ARBA" id="ARBA00009010"/>
    </source>
</evidence>
<dbReference type="EC" id="2.3.1.20" evidence="4"/>
<keyword evidence="6 12" id="KW-0812">Transmembrane</keyword>
<dbReference type="InterPro" id="IPR004299">
    <property type="entry name" value="MBOAT_fam"/>
</dbReference>
<feature type="compositionally biased region" description="Low complexity" evidence="11">
    <location>
        <begin position="43"/>
        <end position="52"/>
    </location>
</feature>
<feature type="domain" description="PH" evidence="13">
    <location>
        <begin position="117"/>
        <end position="280"/>
    </location>
</feature>
<dbReference type="PROSITE" id="PS50003">
    <property type="entry name" value="PH_DOMAIN"/>
    <property type="match status" value="1"/>
</dbReference>
<feature type="transmembrane region" description="Helical" evidence="12">
    <location>
        <begin position="441"/>
        <end position="464"/>
    </location>
</feature>
<evidence type="ECO:0000256" key="1">
    <source>
        <dbReference type="ARBA" id="ARBA00004477"/>
    </source>
</evidence>
<comment type="pathway">
    <text evidence="2">Lipid metabolism.</text>
</comment>
<evidence type="ECO:0000256" key="10">
    <source>
        <dbReference type="ARBA" id="ARBA00023315"/>
    </source>
</evidence>
<keyword evidence="15" id="KW-1185">Reference proteome</keyword>
<evidence type="ECO:0000259" key="13">
    <source>
        <dbReference type="PROSITE" id="PS50003"/>
    </source>
</evidence>
<feature type="compositionally biased region" description="Low complexity" evidence="11">
    <location>
        <begin position="292"/>
        <end position="308"/>
    </location>
</feature>
<keyword evidence="5" id="KW-0808">Transferase</keyword>
<evidence type="ECO:0000256" key="7">
    <source>
        <dbReference type="ARBA" id="ARBA00022824"/>
    </source>
</evidence>
<feature type="transmembrane region" description="Helical" evidence="12">
    <location>
        <begin position="476"/>
        <end position="497"/>
    </location>
</feature>
<evidence type="ECO:0000256" key="8">
    <source>
        <dbReference type="ARBA" id="ARBA00022989"/>
    </source>
</evidence>
<dbReference type="GO" id="GO:0005789">
    <property type="term" value="C:endoplasmic reticulum membrane"/>
    <property type="evidence" value="ECO:0007669"/>
    <property type="project" value="UniProtKB-SubCell"/>
</dbReference>
<keyword evidence="7" id="KW-0256">Endoplasmic reticulum</keyword>
<feature type="compositionally biased region" description="Basic and acidic residues" evidence="11">
    <location>
        <begin position="21"/>
        <end position="37"/>
    </location>
</feature>
<dbReference type="Pfam" id="PF03062">
    <property type="entry name" value="MBOAT"/>
    <property type="match status" value="1"/>
</dbReference>
<feature type="compositionally biased region" description="Low complexity" evidence="11">
    <location>
        <begin position="205"/>
        <end position="214"/>
    </location>
</feature>
<protein>
    <recommendedName>
        <fullName evidence="4">diacylglycerol O-acyltransferase</fullName>
        <ecNumber evidence="4">2.3.1.20</ecNumber>
    </recommendedName>
</protein>
<organism evidence="14 15">
    <name type="scientific">Cyclostephanos tholiformis</name>
    <dbReference type="NCBI Taxonomy" id="382380"/>
    <lineage>
        <taxon>Eukaryota</taxon>
        <taxon>Sar</taxon>
        <taxon>Stramenopiles</taxon>
        <taxon>Ochrophyta</taxon>
        <taxon>Bacillariophyta</taxon>
        <taxon>Coscinodiscophyceae</taxon>
        <taxon>Thalassiosirophycidae</taxon>
        <taxon>Stephanodiscales</taxon>
        <taxon>Stephanodiscaceae</taxon>
        <taxon>Cyclostephanos</taxon>
    </lineage>
</organism>
<proteinExistence type="inferred from homology"/>
<evidence type="ECO:0000313" key="14">
    <source>
        <dbReference type="EMBL" id="KAL3807165.1"/>
    </source>
</evidence>
<comment type="caution">
    <text evidence="14">The sequence shown here is derived from an EMBL/GenBank/DDBJ whole genome shotgun (WGS) entry which is preliminary data.</text>
</comment>
<feature type="transmembrane region" description="Helical" evidence="12">
    <location>
        <begin position="395"/>
        <end position="412"/>
    </location>
</feature>
<evidence type="ECO:0000256" key="6">
    <source>
        <dbReference type="ARBA" id="ARBA00022692"/>
    </source>
</evidence>
<dbReference type="GO" id="GO:0004144">
    <property type="term" value="F:diacylglycerol O-acyltransferase activity"/>
    <property type="evidence" value="ECO:0007669"/>
    <property type="project" value="UniProtKB-EC"/>
</dbReference>
<keyword evidence="10" id="KW-0012">Acyltransferase</keyword>
<evidence type="ECO:0000256" key="4">
    <source>
        <dbReference type="ARBA" id="ARBA00013244"/>
    </source>
</evidence>
<feature type="compositionally biased region" description="Basic residues" evidence="11">
    <location>
        <begin position="343"/>
        <end position="352"/>
    </location>
</feature>
<keyword evidence="8 12" id="KW-1133">Transmembrane helix</keyword>
<evidence type="ECO:0000256" key="9">
    <source>
        <dbReference type="ARBA" id="ARBA00023136"/>
    </source>
</evidence>
<dbReference type="Proteomes" id="UP001530377">
    <property type="component" value="Unassembled WGS sequence"/>
</dbReference>
<feature type="region of interest" description="Disordered" evidence="11">
    <location>
        <begin position="200"/>
        <end position="226"/>
    </location>
</feature>
<feature type="transmembrane region" description="Helical" evidence="12">
    <location>
        <begin position="503"/>
        <end position="523"/>
    </location>
</feature>
<dbReference type="AlphaFoldDB" id="A0ABD3RI49"/>
<dbReference type="Pfam" id="PF00169">
    <property type="entry name" value="PH"/>
    <property type="match status" value="1"/>
</dbReference>
<evidence type="ECO:0000256" key="5">
    <source>
        <dbReference type="ARBA" id="ARBA00022679"/>
    </source>
</evidence>
<sequence length="810" mass="90875">MTSENVSVRLLVDGIVSSLGRGKEGEGEAPRDEGSREPDEEPSSAASSSSSSFPPTPFHRISTTNYLDENRGEGISLDDDRHHNGQVDDDAANASIAEAMTTTTTTKTTTKMTTRLPPEKSGYLFKWQDRSIGWGGSKWALRFVRLDMHGQLSYYKTHDDRSPRYVLTLKNCAVRDDGSKINKKRRAAAIAGAGGGRGILGGGVKSSSASPGGSDNDDDDDYDPHKHEAGSRFYVFSVHLRHQKGHNDDHEHDIVPLLRFSTQSHAEKMQWIDVISQACAYCDSDEYSTSVQQQQQQQQQSIEKAQQQHGKRHERGKLPALVFESSPLPPPSYHDTSSGEYHHKGKLFRSKSTRKDAARTNIISYPPSKPMHRMSSPSYLSTEGGGRENQNYRGFFNLLLIILVVSNFRLLLDTVSRHGFILAKIATLDFRVDALPSLADSPFVCGLLIVQAFVVGAYVIEYMLSRRWLYERVGIALHIFNANASLGVVVAIVWYYIEHPVIGAILILQATITWLKLISYVHANHDHRTTSMSEMHGGSTTCNNMLALVKDLDPGDVSISYPDNVTLCDIYYFWFAPTLTYQLAFPRAPYVRWTKVMTLTAHLFVCVTLAVFIAAQVIAPNLDILVRDLEASRGRLRTHVIGDYLLKLSIASTDWWNASEVSAYWRLWNMPVHYWLVRHVYFPSVRVGFSKTVATFVVFLFSAILHEVLISVPCHMIRIHSFLAMMGQLPLIFLTKMIDRRFPGSSIGNVIFWISFCFVGQPMAMLLYTIDYWEAHHQQDLAALNPEADAPRLRIPFNEIGKLLGASSEL</sequence>